<organism evidence="6 7">
    <name type="scientific">Thermoflavimicrobium dichotomicum</name>
    <dbReference type="NCBI Taxonomy" id="46223"/>
    <lineage>
        <taxon>Bacteria</taxon>
        <taxon>Bacillati</taxon>
        <taxon>Bacillota</taxon>
        <taxon>Bacilli</taxon>
        <taxon>Bacillales</taxon>
        <taxon>Thermoactinomycetaceae</taxon>
        <taxon>Thermoflavimicrobium</taxon>
    </lineage>
</organism>
<dbReference type="InterPro" id="IPR017871">
    <property type="entry name" value="ABC_transporter-like_CS"/>
</dbReference>
<dbReference type="SMART" id="SM00382">
    <property type="entry name" value="AAA"/>
    <property type="match status" value="1"/>
</dbReference>
<comment type="similarity">
    <text evidence="1">Belongs to the ABC transporter superfamily.</text>
</comment>
<gene>
    <name evidence="6" type="ORF">SAMN05421852_11391</name>
</gene>
<evidence type="ECO:0000256" key="1">
    <source>
        <dbReference type="ARBA" id="ARBA00005417"/>
    </source>
</evidence>
<dbReference type="RefSeq" id="WP_093230861.1">
    <property type="nucleotide sequence ID" value="NZ_FORR01000013.1"/>
</dbReference>
<dbReference type="Pfam" id="PF00005">
    <property type="entry name" value="ABC_tran"/>
    <property type="match status" value="1"/>
</dbReference>
<dbReference type="PANTHER" id="PTHR43335:SF4">
    <property type="entry name" value="ABC TRANSPORTER, ATP-BINDING PROTEIN"/>
    <property type="match status" value="1"/>
</dbReference>
<dbReference type="InterPro" id="IPR027417">
    <property type="entry name" value="P-loop_NTPase"/>
</dbReference>
<dbReference type="InterPro" id="IPR003593">
    <property type="entry name" value="AAA+_ATPase"/>
</dbReference>
<keyword evidence="4 6" id="KW-0067">ATP-binding</keyword>
<keyword evidence="2" id="KW-0813">Transport</keyword>
<dbReference type="OrthoDB" id="9804819at2"/>
<dbReference type="InterPro" id="IPR003439">
    <property type="entry name" value="ABC_transporter-like_ATP-bd"/>
</dbReference>
<proteinExistence type="inferred from homology"/>
<dbReference type="CDD" id="cd03268">
    <property type="entry name" value="ABC_BcrA_bacitracin_resist"/>
    <property type="match status" value="1"/>
</dbReference>
<dbReference type="AlphaFoldDB" id="A0A1I3SKW7"/>
<dbReference type="STRING" id="46223.SAMN05421852_11391"/>
<protein>
    <submittedName>
        <fullName evidence="6">ABC-2 type transport system ATP-binding protein</fullName>
    </submittedName>
</protein>
<reference evidence="6 7" key="1">
    <citation type="submission" date="2016-10" db="EMBL/GenBank/DDBJ databases">
        <authorList>
            <person name="de Groot N.N."/>
        </authorList>
    </citation>
    <scope>NUCLEOTIDE SEQUENCE [LARGE SCALE GENOMIC DNA]</scope>
    <source>
        <strain evidence="6 7">DSM 44778</strain>
    </source>
</reference>
<evidence type="ECO:0000256" key="4">
    <source>
        <dbReference type="ARBA" id="ARBA00022840"/>
    </source>
</evidence>
<dbReference type="PANTHER" id="PTHR43335">
    <property type="entry name" value="ABC TRANSPORTER, ATP-BINDING PROTEIN"/>
    <property type="match status" value="1"/>
</dbReference>
<evidence type="ECO:0000256" key="2">
    <source>
        <dbReference type="ARBA" id="ARBA00022448"/>
    </source>
</evidence>
<dbReference type="Gene3D" id="3.40.50.300">
    <property type="entry name" value="P-loop containing nucleotide triphosphate hydrolases"/>
    <property type="match status" value="1"/>
</dbReference>
<keyword evidence="7" id="KW-1185">Reference proteome</keyword>
<dbReference type="SUPFAM" id="SSF52540">
    <property type="entry name" value="P-loop containing nucleoside triphosphate hydrolases"/>
    <property type="match status" value="1"/>
</dbReference>
<feature type="domain" description="ABC transporter" evidence="5">
    <location>
        <begin position="6"/>
        <end position="234"/>
    </location>
</feature>
<name>A0A1I3SKW7_9BACL</name>
<evidence type="ECO:0000256" key="3">
    <source>
        <dbReference type="ARBA" id="ARBA00022741"/>
    </source>
</evidence>
<dbReference type="PROSITE" id="PS50893">
    <property type="entry name" value="ABC_TRANSPORTER_2"/>
    <property type="match status" value="1"/>
</dbReference>
<sequence length="307" mass="35016">MSEFVIETSNLTKKYKNHVVVNQLNMRVRKGEIYGFLGPNGAGKTTTIRMLLGLIRPTEGEVKIFGKDLTQHRMSILAKVGSLVETPTYYGHLTGYENLEVARRLLRIDDEKCIDEVLSIVRLTKAKDKKVKEYSLGMKQRLGIATALLNKPELLILDEPTNGLDPEGIREIRELIKQLPKEYEMTVMISSHLLNEVEQIATEVGIIHQGNLIFQDHIDALRRQSQARLCISTDKPEEAAEFLKEQGIEVIREEQDERLYLTDSAPEAAGKINRLLVEKGFLVYRLEERKRSLEDIFLDLTKEGESL</sequence>
<evidence type="ECO:0000259" key="5">
    <source>
        <dbReference type="PROSITE" id="PS50893"/>
    </source>
</evidence>
<evidence type="ECO:0000313" key="6">
    <source>
        <dbReference type="EMBL" id="SFJ59414.1"/>
    </source>
</evidence>
<dbReference type="EMBL" id="FORR01000013">
    <property type="protein sequence ID" value="SFJ59414.1"/>
    <property type="molecule type" value="Genomic_DNA"/>
</dbReference>
<accession>A0A1I3SKW7</accession>
<dbReference type="GO" id="GO:0016887">
    <property type="term" value="F:ATP hydrolysis activity"/>
    <property type="evidence" value="ECO:0007669"/>
    <property type="project" value="InterPro"/>
</dbReference>
<dbReference type="PROSITE" id="PS00211">
    <property type="entry name" value="ABC_TRANSPORTER_1"/>
    <property type="match status" value="1"/>
</dbReference>
<dbReference type="GO" id="GO:0005524">
    <property type="term" value="F:ATP binding"/>
    <property type="evidence" value="ECO:0007669"/>
    <property type="project" value="UniProtKB-KW"/>
</dbReference>
<keyword evidence="3" id="KW-0547">Nucleotide-binding</keyword>
<evidence type="ECO:0000313" key="7">
    <source>
        <dbReference type="Proteomes" id="UP000199545"/>
    </source>
</evidence>
<dbReference type="Proteomes" id="UP000199545">
    <property type="component" value="Unassembled WGS sequence"/>
</dbReference>